<feature type="coiled-coil region" evidence="1">
    <location>
        <begin position="624"/>
        <end position="658"/>
    </location>
</feature>
<dbReference type="EMBL" id="FOOE01000013">
    <property type="protein sequence ID" value="SFF86390.1"/>
    <property type="molecule type" value="Genomic_DNA"/>
</dbReference>
<evidence type="ECO:0000256" key="1">
    <source>
        <dbReference type="SAM" id="Coils"/>
    </source>
</evidence>
<evidence type="ECO:0000313" key="3">
    <source>
        <dbReference type="EMBL" id="SFF86390.1"/>
    </source>
</evidence>
<proteinExistence type="predicted"/>
<name>A0A1I2M672_9CLOT</name>
<dbReference type="SUPFAM" id="SSF50998">
    <property type="entry name" value="Quinoprotein alcohol dehydrogenase-like"/>
    <property type="match status" value="1"/>
</dbReference>
<dbReference type="PANTHER" id="PTHR34512:SF30">
    <property type="entry name" value="OUTER MEMBRANE PROTEIN ASSEMBLY FACTOR BAMB"/>
    <property type="match status" value="1"/>
</dbReference>
<protein>
    <submittedName>
        <fullName evidence="3">Outer membrane protein assembly factor BamB, contains PQQ-like beta-propeller repeat</fullName>
    </submittedName>
</protein>
<dbReference type="PANTHER" id="PTHR34512">
    <property type="entry name" value="CELL SURFACE PROTEIN"/>
    <property type="match status" value="1"/>
</dbReference>
<keyword evidence="2" id="KW-1133">Transmembrane helix</keyword>
<keyword evidence="2" id="KW-0472">Membrane</keyword>
<feature type="transmembrane region" description="Helical" evidence="2">
    <location>
        <begin position="797"/>
        <end position="816"/>
    </location>
</feature>
<keyword evidence="4" id="KW-1185">Reference proteome</keyword>
<organism evidence="3 4">
    <name type="scientific">Clostridium cadaveris</name>
    <dbReference type="NCBI Taxonomy" id="1529"/>
    <lineage>
        <taxon>Bacteria</taxon>
        <taxon>Bacillati</taxon>
        <taxon>Bacillota</taxon>
        <taxon>Clostridia</taxon>
        <taxon>Eubacteriales</taxon>
        <taxon>Clostridiaceae</taxon>
        <taxon>Clostridium</taxon>
    </lineage>
</organism>
<dbReference type="InterPro" id="IPR011047">
    <property type="entry name" value="Quinoprotein_ADH-like_sf"/>
</dbReference>
<dbReference type="Gene3D" id="2.130.10.10">
    <property type="entry name" value="YVTN repeat-like/Quinoprotein amine dehydrogenase"/>
    <property type="match status" value="2"/>
</dbReference>
<sequence>MKGNFKRIISVLIVFLMIVSLNADFIPASANAFKTVKKDTTLNWSQFLGNLELQGVSDAKTPRTSEELKENWRYYENGGWEVTPGTPIVVGDYVYCYVNEKILKINSETGKVEASASAPGSAMFFIYACYGDGKIFVPRKNLETGVSNIIAYDADTLEQLFVTENIKTKADLQTPVMYYKGYIYFGTYGGNAVYGCYPTKDNDTTKADEVVNATWTKTTKATVGFSWNGATFIGDTCIFADNGIKRREGSNVYAVNYKTGEEIDRFTLPKNAEVKSTIVYYEKNNRVYISAADNGHASIRSMEVNKNGTFNKESLKTYTSTTEGGGTQSTPVIYNDRLYLGGGGATMGSAEPFHVIDANTLEEIYKIDEIITKGSAAITTAYATKENNQQVYIYMVPYAPDNDQAALYIIKDSVGQTAPDYEKVLGVGTSQYCSQSIDIDKNGNLVFYNDAKILYSFGKKNKENSIITGKDVFNQIDRLPETNDFKYYNDFEIRRIKERYDNLSSEEKAKVTNIQKLNDILLVSSENPIERMNKGIESLPAIEDITLEHEQKIQTLITGYNSLSDEEKSKIVGSDKLVAAYNKVVQLQQQAQVDTIIKDIDNLPDKDKLTSDDKGLVDAIYSKISNLDEELKSKITNIDKLEATKQRIEDIIKQMNYANDLIKEKLDGVEITLDSRSVILELDKVLEGLSESDIKKLNNYEYYLSPAKAKIVNLLIDKYVYIDGKDVEVTSKNIDNLKSTIEEIKYYYNGVLNDDKKYIKNYDSVERVENKISQFESNNNGEDSNKGPNKLPTTGDAAGYTSLITMILSCGGIAVIKRIKK</sequence>
<accession>A0A1I2M672</accession>
<dbReference type="Proteomes" id="UP000182135">
    <property type="component" value="Unassembled WGS sequence"/>
</dbReference>
<keyword evidence="2" id="KW-0812">Transmembrane</keyword>
<evidence type="ECO:0000313" key="4">
    <source>
        <dbReference type="Proteomes" id="UP000182135"/>
    </source>
</evidence>
<dbReference type="RefSeq" id="WP_074845600.1">
    <property type="nucleotide sequence ID" value="NZ_CABMJC010000021.1"/>
</dbReference>
<evidence type="ECO:0000256" key="2">
    <source>
        <dbReference type="SAM" id="Phobius"/>
    </source>
</evidence>
<gene>
    <name evidence="3" type="ORF">SAMN04487885_11315</name>
</gene>
<dbReference type="STRING" id="1529.SAMN04487885_11315"/>
<dbReference type="OrthoDB" id="1885452at2"/>
<dbReference type="AlphaFoldDB" id="A0A1I2M672"/>
<dbReference type="InterPro" id="IPR015943">
    <property type="entry name" value="WD40/YVTN_repeat-like_dom_sf"/>
</dbReference>
<keyword evidence="1" id="KW-0175">Coiled coil</keyword>
<reference evidence="3 4" key="1">
    <citation type="submission" date="2016-10" db="EMBL/GenBank/DDBJ databases">
        <authorList>
            <person name="de Groot N.N."/>
        </authorList>
    </citation>
    <scope>NUCLEOTIDE SEQUENCE [LARGE SCALE GENOMIC DNA]</scope>
    <source>
        <strain evidence="3 4">NLAE-zl-G419</strain>
    </source>
</reference>
<dbReference type="eggNOG" id="COG1520">
    <property type="taxonomic scope" value="Bacteria"/>
</dbReference>